<dbReference type="RefSeq" id="XP_002779386.1">
    <property type="nucleotide sequence ID" value="XM_002779340.1"/>
</dbReference>
<gene>
    <name evidence="1" type="ORF">Pmar_PMAR015103</name>
</gene>
<organism evidence="2">
    <name type="scientific">Perkinsus marinus (strain ATCC 50983 / TXsc)</name>
    <dbReference type="NCBI Taxonomy" id="423536"/>
    <lineage>
        <taxon>Eukaryota</taxon>
        <taxon>Sar</taxon>
        <taxon>Alveolata</taxon>
        <taxon>Perkinsozoa</taxon>
        <taxon>Perkinsea</taxon>
        <taxon>Perkinsida</taxon>
        <taxon>Perkinsidae</taxon>
        <taxon>Perkinsus</taxon>
    </lineage>
</organism>
<dbReference type="OrthoDB" id="2414723at2759"/>
<name>C5KWI6_PERM5</name>
<dbReference type="InParanoid" id="C5KWI6"/>
<dbReference type="Proteomes" id="UP000007800">
    <property type="component" value="Unassembled WGS sequence"/>
</dbReference>
<dbReference type="EMBL" id="GG677022">
    <property type="protein sequence ID" value="EER11181.1"/>
    <property type="molecule type" value="Genomic_DNA"/>
</dbReference>
<protein>
    <submittedName>
        <fullName evidence="1">Uncharacterized protein</fullName>
    </submittedName>
</protein>
<reference evidence="1 2" key="1">
    <citation type="submission" date="2008-07" db="EMBL/GenBank/DDBJ databases">
        <authorList>
            <person name="El-Sayed N."/>
            <person name="Caler E."/>
            <person name="Inman J."/>
            <person name="Amedeo P."/>
            <person name="Hass B."/>
            <person name="Wortman J."/>
        </authorList>
    </citation>
    <scope>NUCLEOTIDE SEQUENCE [LARGE SCALE GENOMIC DNA]</scope>
    <source>
        <strain evidence="2">ATCC 50983 / TXsc</strain>
    </source>
</reference>
<dbReference type="AlphaFoldDB" id="C5KWI6"/>
<keyword evidence="2" id="KW-1185">Reference proteome</keyword>
<proteinExistence type="predicted"/>
<accession>C5KWI6</accession>
<feature type="non-terminal residue" evidence="1">
    <location>
        <position position="69"/>
    </location>
</feature>
<sequence>THLVRFYGLPETVNITRERAGPSLVEVDGIITKIRQWSHGLRVTPTLVDKTKEMLEFCLLDMCARESNV</sequence>
<feature type="non-terminal residue" evidence="1">
    <location>
        <position position="1"/>
    </location>
</feature>
<evidence type="ECO:0000313" key="2">
    <source>
        <dbReference type="Proteomes" id="UP000007800"/>
    </source>
</evidence>
<dbReference type="GeneID" id="9056722"/>
<evidence type="ECO:0000313" key="1">
    <source>
        <dbReference type="EMBL" id="EER11181.1"/>
    </source>
</evidence>